<evidence type="ECO:0000256" key="2">
    <source>
        <dbReference type="SAM" id="Phobius"/>
    </source>
</evidence>
<dbReference type="EMBL" id="LCFD01000002">
    <property type="protein sequence ID" value="KKS87373.1"/>
    <property type="molecule type" value="Genomic_DNA"/>
</dbReference>
<comment type="caution">
    <text evidence="3">The sequence shown here is derived from an EMBL/GenBank/DDBJ whole genome shotgun (WGS) entry which is preliminary data.</text>
</comment>
<accession>A0A0G1FKF7</accession>
<reference evidence="3 4" key="1">
    <citation type="journal article" date="2015" name="Nature">
        <title>rRNA introns, odd ribosomes, and small enigmatic genomes across a large radiation of phyla.</title>
        <authorList>
            <person name="Brown C.T."/>
            <person name="Hug L.A."/>
            <person name="Thomas B.C."/>
            <person name="Sharon I."/>
            <person name="Castelle C.J."/>
            <person name="Singh A."/>
            <person name="Wilkins M.J."/>
            <person name="Williams K.H."/>
            <person name="Banfield J.F."/>
        </authorList>
    </citation>
    <scope>NUCLEOTIDE SEQUENCE [LARGE SCALE GENOMIC DNA]</scope>
</reference>
<dbReference type="Proteomes" id="UP000034050">
    <property type="component" value="Unassembled WGS sequence"/>
</dbReference>
<dbReference type="STRING" id="1618446.UV61_C0002G0094"/>
<evidence type="ECO:0000256" key="1">
    <source>
        <dbReference type="SAM" id="MobiDB-lite"/>
    </source>
</evidence>
<name>A0A0G1FKF7_9BACT</name>
<proteinExistence type="predicted"/>
<keyword evidence="2" id="KW-0472">Membrane</keyword>
<dbReference type="AlphaFoldDB" id="A0A0G1FKF7"/>
<sequence length="161" mass="17029">MPKQTEKKVPETKEATPIIKELEPVKETKVTIKLPVVLVGLSIIIAGVFTGYVLAQSGGGKVGGSLSNAGKTKEGLAKAVGVEDTATFKDSAEGMLREGGVDNEGSHHLERPGGPSQDVYLTSSTVPLDDYVGKKVKVFGQTFAAQKAGWFMDVGRLELLE</sequence>
<feature type="transmembrane region" description="Helical" evidence="2">
    <location>
        <begin position="34"/>
        <end position="55"/>
    </location>
</feature>
<keyword evidence="2" id="KW-0812">Transmembrane</keyword>
<feature type="region of interest" description="Disordered" evidence="1">
    <location>
        <begin position="98"/>
        <end position="119"/>
    </location>
</feature>
<organism evidence="3 4">
    <name type="scientific">Candidatus Gottesmanbacteria bacterium GW2011_GWB1_43_11</name>
    <dbReference type="NCBI Taxonomy" id="1618446"/>
    <lineage>
        <taxon>Bacteria</taxon>
        <taxon>Candidatus Gottesmaniibacteriota</taxon>
    </lineage>
</organism>
<gene>
    <name evidence="3" type="ORF">UV61_C0002G0094</name>
</gene>
<evidence type="ECO:0000313" key="3">
    <source>
        <dbReference type="EMBL" id="KKS87373.1"/>
    </source>
</evidence>
<evidence type="ECO:0000313" key="4">
    <source>
        <dbReference type="Proteomes" id="UP000034050"/>
    </source>
</evidence>
<feature type="compositionally biased region" description="Basic and acidic residues" evidence="1">
    <location>
        <begin position="98"/>
        <end position="111"/>
    </location>
</feature>
<protein>
    <submittedName>
        <fullName evidence="3">Uncharacterized protein</fullName>
    </submittedName>
</protein>
<keyword evidence="2" id="KW-1133">Transmembrane helix</keyword>